<gene>
    <name evidence="2" type="ORF">WJU22_19920</name>
</gene>
<dbReference type="Proteomes" id="UP001449657">
    <property type="component" value="Chromosome"/>
</dbReference>
<evidence type="ECO:0000313" key="3">
    <source>
        <dbReference type="Proteomes" id="UP001449657"/>
    </source>
</evidence>
<feature type="domain" description="DUF3347" evidence="1">
    <location>
        <begin position="54"/>
        <end position="131"/>
    </location>
</feature>
<sequence>MKQWLIPAAVTFLAACGGNNNPQQEKENTAEKAAQTAAPAATTVALKNDALNAVFEHYEKLTDALVKGDAAAAKVSAAAIETGAPAADPSGKLAEAAQKIGAATDIEAQRGAYSVLNNTFIGLVKSTGMSSGELHVEFCPMALDNAGARWLSRSKEIRNPYFGDAMLTCGSVEETLQ</sequence>
<evidence type="ECO:0000259" key="1">
    <source>
        <dbReference type="Pfam" id="PF11827"/>
    </source>
</evidence>
<reference evidence="2 3" key="1">
    <citation type="submission" date="2024-03" db="EMBL/GenBank/DDBJ databases">
        <title>Chitinophaga caseinilytica sp. nov., a casein hydrolysing bacterium isolated from forest soil.</title>
        <authorList>
            <person name="Lee D.S."/>
            <person name="Han D.M."/>
            <person name="Baek J.H."/>
            <person name="Choi D.G."/>
            <person name="Jeon J.H."/>
            <person name="Jeon C.O."/>
        </authorList>
    </citation>
    <scope>NUCLEOTIDE SEQUENCE [LARGE SCALE GENOMIC DNA]</scope>
    <source>
        <strain evidence="2 3">KACC 19118</strain>
    </source>
</reference>
<protein>
    <submittedName>
        <fullName evidence="2">DUF3347 domain-containing protein</fullName>
    </submittedName>
</protein>
<accession>A0ABZ2Z3R6</accession>
<dbReference type="PROSITE" id="PS51257">
    <property type="entry name" value="PROKAR_LIPOPROTEIN"/>
    <property type="match status" value="1"/>
</dbReference>
<keyword evidence="3" id="KW-1185">Reference proteome</keyword>
<dbReference type="EMBL" id="CP150096">
    <property type="protein sequence ID" value="WZN45169.1"/>
    <property type="molecule type" value="Genomic_DNA"/>
</dbReference>
<evidence type="ECO:0000313" key="2">
    <source>
        <dbReference type="EMBL" id="WZN45169.1"/>
    </source>
</evidence>
<dbReference type="Pfam" id="PF11827">
    <property type="entry name" value="DUF3347"/>
    <property type="match status" value="1"/>
</dbReference>
<organism evidence="2 3">
    <name type="scientific">Chitinophaga caseinilytica</name>
    <dbReference type="NCBI Taxonomy" id="2267521"/>
    <lineage>
        <taxon>Bacteria</taxon>
        <taxon>Pseudomonadati</taxon>
        <taxon>Bacteroidota</taxon>
        <taxon>Chitinophagia</taxon>
        <taxon>Chitinophagales</taxon>
        <taxon>Chitinophagaceae</taxon>
        <taxon>Chitinophaga</taxon>
    </lineage>
</organism>
<proteinExistence type="predicted"/>
<dbReference type="InterPro" id="IPR021782">
    <property type="entry name" value="DUF3347"/>
</dbReference>
<name>A0ABZ2Z3R6_9BACT</name>
<dbReference type="RefSeq" id="WP_341839924.1">
    <property type="nucleotide sequence ID" value="NZ_CP149792.1"/>
</dbReference>